<dbReference type="Proteomes" id="UP001595767">
    <property type="component" value="Unassembled WGS sequence"/>
</dbReference>
<dbReference type="PANTHER" id="PTHR14202:SF0">
    <property type="entry name" value="RNA-BINDING PROTEIN RO60"/>
    <property type="match status" value="1"/>
</dbReference>
<dbReference type="PANTHER" id="PTHR14202">
    <property type="entry name" value="60 KDA RIBONUCLEOPROTEIN SSA/RO"/>
    <property type="match status" value="1"/>
</dbReference>
<evidence type="ECO:0000313" key="8">
    <source>
        <dbReference type="EMBL" id="MFC4126619.1"/>
    </source>
</evidence>
<reference evidence="9" key="1">
    <citation type="journal article" date="2019" name="Int. J. Syst. Evol. Microbiol.">
        <title>The Global Catalogue of Microorganisms (GCM) 10K type strain sequencing project: providing services to taxonomists for standard genome sequencing and annotation.</title>
        <authorList>
            <consortium name="The Broad Institute Genomics Platform"/>
            <consortium name="The Broad Institute Genome Sequencing Center for Infectious Disease"/>
            <person name="Wu L."/>
            <person name="Ma J."/>
        </authorList>
    </citation>
    <scope>NUCLEOTIDE SEQUENCE [LARGE SCALE GENOMIC DNA]</scope>
    <source>
        <strain evidence="9">CGMCC 4.7204</strain>
    </source>
</reference>
<keyword evidence="9" id="KW-1185">Reference proteome</keyword>
<dbReference type="SUPFAM" id="SSF140864">
    <property type="entry name" value="TROVE domain-like"/>
    <property type="match status" value="1"/>
</dbReference>
<keyword evidence="4" id="KW-0479">Metal-binding</keyword>
<evidence type="ECO:0000259" key="7">
    <source>
        <dbReference type="PROSITE" id="PS50988"/>
    </source>
</evidence>
<dbReference type="InterPro" id="IPR036465">
    <property type="entry name" value="vWFA_dom_sf"/>
</dbReference>
<keyword evidence="6" id="KW-0687">Ribonucleoprotein</keyword>
<sequence>MNILSRFAHRVTPQTRSADSRQVENNAGGFVFEITPQARIRRFLTLGTEGGTHYVRADALTAENAEFVVAYAVAHTAELVREVVEISTTGRAPRANPALFALAAAASVGDVDGRRAALAALPLVARTGTHLFLFAGYAEQFRGWGRGLSRAVARWYLDKPVADLAYQVVKYRQREGWSHRDLLRLSHPASAEDERRRLFDWICGRSPDLDGLALVEGFQRAATAPADQVPGLVREYRLSWDMLPDAALNAAPVWEALLDNGIPQTALLRQLPRLTRLGLLDPLGPRTADICAQLTDPARLRKARVHPVAVLIALRTYASGQSARGAGTWTPSAPVVDALDAAFYAAFETVQPTGLRHLLALDVSGSMTSPIAGLPISARAASAALALVCARTEPRHQIVGFTDTHRWRGSSGLSELSISPRQRLDDAVRAVSNLPFGGTDCALPILHALDKGIEVDVFSVYTDNETWAGKVHPHQALARYRREVNPRAKLVVVGMTATRFSIADPTDAGMLDVVGFDAGVPSLLADFATAA</sequence>
<dbReference type="Pfam" id="PF25045">
    <property type="entry name" value="vWA_Ro60"/>
    <property type="match status" value="1"/>
</dbReference>
<evidence type="ECO:0000256" key="3">
    <source>
        <dbReference type="ARBA" id="ARBA00022490"/>
    </source>
</evidence>
<keyword evidence="3" id="KW-0963">Cytoplasm</keyword>
<feature type="domain" description="TROVE" evidence="7">
    <location>
        <begin position="23"/>
        <end position="355"/>
    </location>
</feature>
<dbReference type="InterPro" id="IPR008858">
    <property type="entry name" value="TROVE_dom"/>
</dbReference>
<name>A0ABV8L6X0_9NOCA</name>
<gene>
    <name evidence="8" type="ORF">ACFOW8_16900</name>
</gene>
<evidence type="ECO:0000256" key="4">
    <source>
        <dbReference type="ARBA" id="ARBA00022723"/>
    </source>
</evidence>
<dbReference type="InterPro" id="IPR037214">
    <property type="entry name" value="TROVE_dom_sf"/>
</dbReference>
<dbReference type="EMBL" id="JBHSBA010000007">
    <property type="protein sequence ID" value="MFC4126619.1"/>
    <property type="molecule type" value="Genomic_DNA"/>
</dbReference>
<keyword evidence="5" id="KW-0694">RNA-binding</keyword>
<dbReference type="Gene3D" id="3.40.50.410">
    <property type="entry name" value="von Willebrand factor, type A domain"/>
    <property type="match status" value="2"/>
</dbReference>
<accession>A0ABV8L6X0</accession>
<comment type="caution">
    <text evidence="8">The sequence shown here is derived from an EMBL/GenBank/DDBJ whole genome shotgun (WGS) entry which is preliminary data.</text>
</comment>
<comment type="subcellular location">
    <subcellularLocation>
        <location evidence="1">Cytoplasm</location>
    </subcellularLocation>
</comment>
<protein>
    <submittedName>
        <fullName evidence="8">TROVE domain-containing protein</fullName>
    </submittedName>
</protein>
<comment type="similarity">
    <text evidence="2">Belongs to the Ro 60 kDa family.</text>
</comment>
<evidence type="ECO:0000256" key="5">
    <source>
        <dbReference type="ARBA" id="ARBA00022884"/>
    </source>
</evidence>
<evidence type="ECO:0000313" key="9">
    <source>
        <dbReference type="Proteomes" id="UP001595767"/>
    </source>
</evidence>
<dbReference type="PROSITE" id="PS50988">
    <property type="entry name" value="TROVE"/>
    <property type="match status" value="1"/>
</dbReference>
<proteinExistence type="inferred from homology"/>
<dbReference type="InterPro" id="IPR040322">
    <property type="entry name" value="TROVE2"/>
</dbReference>
<evidence type="ECO:0000256" key="1">
    <source>
        <dbReference type="ARBA" id="ARBA00004496"/>
    </source>
</evidence>
<dbReference type="Pfam" id="PF05731">
    <property type="entry name" value="TROVE"/>
    <property type="match status" value="2"/>
</dbReference>
<dbReference type="InterPro" id="IPR056800">
    <property type="entry name" value="vWA_Ro60"/>
</dbReference>
<evidence type="ECO:0000256" key="6">
    <source>
        <dbReference type="ARBA" id="ARBA00023274"/>
    </source>
</evidence>
<organism evidence="8 9">
    <name type="scientific">Nocardia rhizosphaerae</name>
    <dbReference type="NCBI Taxonomy" id="1691571"/>
    <lineage>
        <taxon>Bacteria</taxon>
        <taxon>Bacillati</taxon>
        <taxon>Actinomycetota</taxon>
        <taxon>Actinomycetes</taxon>
        <taxon>Mycobacteriales</taxon>
        <taxon>Nocardiaceae</taxon>
        <taxon>Nocardia</taxon>
    </lineage>
</organism>
<evidence type="ECO:0000256" key="2">
    <source>
        <dbReference type="ARBA" id="ARBA00007814"/>
    </source>
</evidence>
<dbReference type="SUPFAM" id="SSF53300">
    <property type="entry name" value="vWA-like"/>
    <property type="match status" value="1"/>
</dbReference>
<dbReference type="RefSeq" id="WP_378551576.1">
    <property type="nucleotide sequence ID" value="NZ_JBHSBA010000007.1"/>
</dbReference>